<evidence type="ECO:0000313" key="2">
    <source>
        <dbReference type="Proteomes" id="UP000887572"/>
    </source>
</evidence>
<accession>A0A914HXJ7</accession>
<proteinExistence type="predicted"/>
<organism evidence="2 3">
    <name type="scientific">Globodera rostochiensis</name>
    <name type="common">Golden nematode worm</name>
    <name type="synonym">Heterodera rostochiensis</name>
    <dbReference type="NCBI Taxonomy" id="31243"/>
    <lineage>
        <taxon>Eukaryota</taxon>
        <taxon>Metazoa</taxon>
        <taxon>Ecdysozoa</taxon>
        <taxon>Nematoda</taxon>
        <taxon>Chromadorea</taxon>
        <taxon>Rhabditida</taxon>
        <taxon>Tylenchina</taxon>
        <taxon>Tylenchomorpha</taxon>
        <taxon>Tylenchoidea</taxon>
        <taxon>Heteroderidae</taxon>
        <taxon>Heteroderinae</taxon>
        <taxon>Globodera</taxon>
    </lineage>
</organism>
<name>A0A914HXJ7_GLORO</name>
<dbReference type="WBParaSite" id="Gr19_v10_g5400.t1">
    <property type="protein sequence ID" value="Gr19_v10_g5400.t1"/>
    <property type="gene ID" value="Gr19_v10_g5400"/>
</dbReference>
<reference evidence="3" key="1">
    <citation type="submission" date="2022-11" db="UniProtKB">
        <authorList>
            <consortium name="WormBaseParasite"/>
        </authorList>
    </citation>
    <scope>IDENTIFICATION</scope>
</reference>
<evidence type="ECO:0000256" key="1">
    <source>
        <dbReference type="SAM" id="MobiDB-lite"/>
    </source>
</evidence>
<dbReference type="AlphaFoldDB" id="A0A914HXJ7"/>
<dbReference type="Proteomes" id="UP000887572">
    <property type="component" value="Unplaced"/>
</dbReference>
<protein>
    <submittedName>
        <fullName evidence="3">C2H2-type domain-containing protein</fullName>
    </submittedName>
</protein>
<feature type="region of interest" description="Disordered" evidence="1">
    <location>
        <begin position="1"/>
        <end position="47"/>
    </location>
</feature>
<evidence type="ECO:0000313" key="3">
    <source>
        <dbReference type="WBParaSite" id="Gr19_v10_g5400.t1"/>
    </source>
</evidence>
<sequence length="74" mass="8469">MKGRVTGRQQRACDDGASSGARRRAEFEILDRSSSPISKSKSRKSPNRKQEMLFFCCEFCFTSAGEEQHLKRDH</sequence>
<keyword evidence="2" id="KW-1185">Reference proteome</keyword>